<sequence length="614" mass="66378">MTVEVVRTGPLTWAQHMFWFYNDPYFMEDWGSEPRAVLPLRVPERTSIADLEDALAASAERHEALRTFYTRPGSGEPMQRVLAAYRPEVAIGPLAAVEAVSIFERPGFRCQAEVEGGVVGSAWMVANLIDLDGASMARVAGEVEAYLADGTLPASAGMQPIDLAASERGGNPGAEARAERGMRRARELRREAPRNFLPALHWRYGSGTTRSATLLDGAVMKAAESAADQCRITVPSLFHAGICEVVSEWTRTPRFVFSTAVANRWRRSVRDFVGRVASTVDCGFERAPDDTYRTVLKRTHSALANAYLHANRDFGAGVMEDARSDELTGSVLAKPVLIEYLDYLRDAGITLPDGRHTHATTEERRTDHLWFNIVPLPNTTSMNVNSDAAVLSETDAFAMLHQVVDFIQRAADGPDAPVHRPGSGGGAWGGIPGARMLESGGSRFSADRIEANIERCDGVAAAAVFMDAGAPVAYVAGAGSDLVAVHERLSVESSHDPLVKAPSLYVQTSEPPQSRHQESAWRALPAADRFAPADEYASRVVTDERFEVLTRAFVECHGPTEVCPTESYGALGGRYLAIAGVMELLREGGYAGVDPGDFLGPGSMSAIAGRMTLR</sequence>
<gene>
    <name evidence="1" type="ORF">E9998_08850</name>
</gene>
<dbReference type="EMBL" id="STGX01000005">
    <property type="protein sequence ID" value="THV29592.1"/>
    <property type="molecule type" value="Genomic_DNA"/>
</dbReference>
<dbReference type="SUPFAM" id="SSF52777">
    <property type="entry name" value="CoA-dependent acyltransferases"/>
    <property type="match status" value="2"/>
</dbReference>
<proteinExistence type="predicted"/>
<dbReference type="Gene3D" id="3.30.559.30">
    <property type="entry name" value="Nonribosomal peptide synthetase, condensation domain"/>
    <property type="match status" value="1"/>
</dbReference>
<name>A0A4S8PJD0_9ACTN</name>
<accession>A0A4S8PJD0</accession>
<evidence type="ECO:0000313" key="2">
    <source>
        <dbReference type="Proteomes" id="UP000305792"/>
    </source>
</evidence>
<reference evidence="1 2" key="1">
    <citation type="journal article" date="2018" name="Int. J. Syst. Evol. Microbiol.">
        <title>Glycomyces paridis sp. nov., isolated from the medicinal plant Paris polyphylla.</title>
        <authorList>
            <person name="Fang X.M."/>
            <person name="Bai J.L."/>
            <person name="Su J."/>
            <person name="Zhao L.L."/>
            <person name="Liu H.Y."/>
            <person name="Ma B.P."/>
            <person name="Zhang Y.Q."/>
            <person name="Yu L.Y."/>
        </authorList>
    </citation>
    <scope>NUCLEOTIDE SEQUENCE [LARGE SCALE GENOMIC DNA]</scope>
    <source>
        <strain evidence="1 2">CPCC 204357</strain>
    </source>
</reference>
<dbReference type="AlphaFoldDB" id="A0A4S8PJD0"/>
<comment type="caution">
    <text evidence="1">The sequence shown here is derived from an EMBL/GenBank/DDBJ whole genome shotgun (WGS) entry which is preliminary data.</text>
</comment>
<evidence type="ECO:0008006" key="3">
    <source>
        <dbReference type="Google" id="ProtNLM"/>
    </source>
</evidence>
<evidence type="ECO:0000313" key="1">
    <source>
        <dbReference type="EMBL" id="THV29592.1"/>
    </source>
</evidence>
<dbReference type="InterPro" id="IPR023213">
    <property type="entry name" value="CAT-like_dom_sf"/>
</dbReference>
<organism evidence="1 2">
    <name type="scientific">Glycomyces paridis</name>
    <dbReference type="NCBI Taxonomy" id="2126555"/>
    <lineage>
        <taxon>Bacteria</taxon>
        <taxon>Bacillati</taxon>
        <taxon>Actinomycetota</taxon>
        <taxon>Actinomycetes</taxon>
        <taxon>Glycomycetales</taxon>
        <taxon>Glycomycetaceae</taxon>
        <taxon>Glycomyces</taxon>
    </lineage>
</organism>
<dbReference type="Proteomes" id="UP000305792">
    <property type="component" value="Unassembled WGS sequence"/>
</dbReference>
<dbReference type="RefSeq" id="WP_136529335.1">
    <property type="nucleotide sequence ID" value="NZ_STGX01000005.1"/>
</dbReference>
<dbReference type="OrthoDB" id="3405520at2"/>
<protein>
    <recommendedName>
        <fullName evidence="3">Condensation domain-containing protein</fullName>
    </recommendedName>
</protein>
<keyword evidence="2" id="KW-1185">Reference proteome</keyword>
<dbReference type="Gene3D" id="3.30.559.10">
    <property type="entry name" value="Chloramphenicol acetyltransferase-like domain"/>
    <property type="match status" value="1"/>
</dbReference>